<evidence type="ECO:0000313" key="1">
    <source>
        <dbReference type="EMBL" id="KAK7447034.1"/>
    </source>
</evidence>
<comment type="caution">
    <text evidence="1">The sequence shown here is derived from an EMBL/GenBank/DDBJ whole genome shotgun (WGS) entry which is preliminary data.</text>
</comment>
<dbReference type="Gene3D" id="3.80.10.10">
    <property type="entry name" value="Ribonuclease Inhibitor"/>
    <property type="match status" value="1"/>
</dbReference>
<proteinExistence type="predicted"/>
<dbReference type="InterPro" id="IPR032675">
    <property type="entry name" value="LRR_dom_sf"/>
</dbReference>
<organism evidence="1 2">
    <name type="scientific">Marasmiellus scandens</name>
    <dbReference type="NCBI Taxonomy" id="2682957"/>
    <lineage>
        <taxon>Eukaryota</taxon>
        <taxon>Fungi</taxon>
        <taxon>Dikarya</taxon>
        <taxon>Basidiomycota</taxon>
        <taxon>Agaricomycotina</taxon>
        <taxon>Agaricomycetes</taxon>
        <taxon>Agaricomycetidae</taxon>
        <taxon>Agaricales</taxon>
        <taxon>Marasmiineae</taxon>
        <taxon>Omphalotaceae</taxon>
        <taxon>Marasmiellus</taxon>
    </lineage>
</organism>
<evidence type="ECO:0000313" key="2">
    <source>
        <dbReference type="Proteomes" id="UP001498398"/>
    </source>
</evidence>
<dbReference type="Proteomes" id="UP001498398">
    <property type="component" value="Unassembled WGS sequence"/>
</dbReference>
<dbReference type="EMBL" id="JBANRG010000042">
    <property type="protein sequence ID" value="KAK7447034.1"/>
    <property type="molecule type" value="Genomic_DNA"/>
</dbReference>
<protein>
    <submittedName>
        <fullName evidence="1">Uncharacterized protein</fullName>
    </submittedName>
</protein>
<name>A0ABR1J4E3_9AGAR</name>
<dbReference type="SUPFAM" id="SSF52047">
    <property type="entry name" value="RNI-like"/>
    <property type="match status" value="1"/>
</dbReference>
<gene>
    <name evidence="1" type="ORF">VKT23_014246</name>
</gene>
<accession>A0ABR1J4E3</accession>
<reference evidence="1 2" key="1">
    <citation type="submission" date="2024-01" db="EMBL/GenBank/DDBJ databases">
        <title>A draft genome for the cacao thread blight pathogen Marasmiellus scandens.</title>
        <authorList>
            <person name="Baruah I.K."/>
            <person name="Leung J."/>
            <person name="Bukari Y."/>
            <person name="Amoako-Attah I."/>
            <person name="Meinhardt L.W."/>
            <person name="Bailey B.A."/>
            <person name="Cohen S.P."/>
        </authorList>
    </citation>
    <scope>NUCLEOTIDE SEQUENCE [LARGE SCALE GENOMIC DNA]</scope>
    <source>
        <strain evidence="1 2">GH-19</strain>
    </source>
</reference>
<sequence length="399" mass="45576">MTKGFEPLQVISSWTSALLPRYAPYVKYLQVSGTMMTRHPPKNCFPEALQNAIKTWTNLCSIRFTTTESYGKLFTEPLRLLRDFSSLHTIHLGGAWLDDEQVPILVELERLKSVTIVSPSRAMLSSLPGWLRKLEENLIQLHLLDDCGSVTPGVLRSFVPHLRNVRSFSLGLSYSITDQDLFDAISELPCIEDLGVFYYYQQKLPAKSPKLPHLRSLTVTLKSRPTSAQNAEALSKWIRLIISPASHDKTSSRKGIEILRINEERLYYDKSLKFDSLVYHLTAKHASSLRVLDIQGMFISVRALKVLFEKCTALEVLTFSSGKNLLMQFEELAHKLPRLHTVGLVVEHTQFRLDPSEEASRIFRNVPSLKRLSVDRRTWDGFWVNDIEGREPVLKIIAR</sequence>
<keyword evidence="2" id="KW-1185">Reference proteome</keyword>